<proteinExistence type="predicted"/>
<feature type="transmembrane region" description="Helical" evidence="5">
    <location>
        <begin position="212"/>
        <end position="234"/>
    </location>
</feature>
<dbReference type="SUPFAM" id="SSF56112">
    <property type="entry name" value="Protein kinase-like (PK-like)"/>
    <property type="match status" value="1"/>
</dbReference>
<feature type="transmembrane region" description="Helical" evidence="5">
    <location>
        <begin position="313"/>
        <end position="330"/>
    </location>
</feature>
<accession>A0A251TEX1</accession>
<dbReference type="SUPFAM" id="SSF103481">
    <property type="entry name" value="Multidrug resistance efflux transporter EmrE"/>
    <property type="match status" value="1"/>
</dbReference>
<dbReference type="InParanoid" id="A0A251TEX1"/>
<feature type="transmembrane region" description="Helical" evidence="5">
    <location>
        <begin position="337"/>
        <end position="358"/>
    </location>
</feature>
<dbReference type="GO" id="GO:0022857">
    <property type="term" value="F:transmembrane transporter activity"/>
    <property type="evidence" value="ECO:0007669"/>
    <property type="project" value="InterPro"/>
</dbReference>
<feature type="transmembrane region" description="Helical" evidence="5">
    <location>
        <begin position="286"/>
        <end position="307"/>
    </location>
</feature>
<feature type="transmembrane region" description="Helical" evidence="5">
    <location>
        <begin position="153"/>
        <end position="174"/>
    </location>
</feature>
<keyword evidence="4 5" id="KW-0472">Membrane</keyword>
<dbReference type="Proteomes" id="UP000215914">
    <property type="component" value="Chromosome 11"/>
</dbReference>
<keyword evidence="7" id="KW-1185">Reference proteome</keyword>
<evidence type="ECO:0000256" key="1">
    <source>
        <dbReference type="ARBA" id="ARBA00004141"/>
    </source>
</evidence>
<organism evidence="6 7">
    <name type="scientific">Helianthus annuus</name>
    <name type="common">Common sunflower</name>
    <dbReference type="NCBI Taxonomy" id="4232"/>
    <lineage>
        <taxon>Eukaryota</taxon>
        <taxon>Viridiplantae</taxon>
        <taxon>Streptophyta</taxon>
        <taxon>Embryophyta</taxon>
        <taxon>Tracheophyta</taxon>
        <taxon>Spermatophyta</taxon>
        <taxon>Magnoliopsida</taxon>
        <taxon>eudicotyledons</taxon>
        <taxon>Gunneridae</taxon>
        <taxon>Pentapetalae</taxon>
        <taxon>asterids</taxon>
        <taxon>campanulids</taxon>
        <taxon>Asterales</taxon>
        <taxon>Asteraceae</taxon>
        <taxon>Asteroideae</taxon>
        <taxon>Heliantheae alliance</taxon>
        <taxon>Heliantheae</taxon>
        <taxon>Helianthus</taxon>
    </lineage>
</organism>
<keyword evidence="3 5" id="KW-1133">Transmembrane helix</keyword>
<dbReference type="AlphaFoldDB" id="A0A251TEX1"/>
<dbReference type="EMBL" id="CM007900">
    <property type="protein sequence ID" value="OTG09116.1"/>
    <property type="molecule type" value="Genomic_DNA"/>
</dbReference>
<dbReference type="InterPro" id="IPR011009">
    <property type="entry name" value="Kinase-like_dom_sf"/>
</dbReference>
<protein>
    <recommendedName>
        <fullName evidence="8">WAT1-related protein</fullName>
    </recommendedName>
</protein>
<dbReference type="Gene3D" id="3.30.200.20">
    <property type="entry name" value="Phosphorylase Kinase, domain 1"/>
    <property type="match status" value="1"/>
</dbReference>
<keyword evidence="2 5" id="KW-0812">Transmembrane</keyword>
<evidence type="ECO:0000256" key="3">
    <source>
        <dbReference type="ARBA" id="ARBA00022989"/>
    </source>
</evidence>
<evidence type="ECO:0008006" key="8">
    <source>
        <dbReference type="Google" id="ProtNLM"/>
    </source>
</evidence>
<comment type="subcellular location">
    <subcellularLocation>
        <location evidence="1">Membrane</location>
        <topology evidence="1">Multi-pass membrane protein</topology>
    </subcellularLocation>
</comment>
<dbReference type="InterPro" id="IPR037185">
    <property type="entry name" value="EmrE-like"/>
</dbReference>
<feature type="transmembrane region" description="Helical" evidence="5">
    <location>
        <begin position="254"/>
        <end position="274"/>
    </location>
</feature>
<name>A0A251TEX1_HELAN</name>
<sequence length="572" mass="64031">MTQRTVEFPHHNLDKRPRKWPRSAWDVPDHVIPHPKKHRISSKMGEGTFGQVLECLDNEKKEPVAIKAVRSINKYREAAMIEMDVLQTLASHDVGGSRFSYAGLDILAKVALNEGMSSYVFVVYRHDASALVVMAPFAIVLGRNSWRNMTVSIFIKLMILALLEPVIGQNLYILGMRATTATFTVSMSNVLPAWILRLEVVNLKSIRSQAKVAGTLTTAMIMTLVKGPLLELFWTKGRTNKKEEMHNGVDLQLSLKGAIMIVIGCFGWSCFVILQAITLKSYPDELAMTAWICLLATIEGAIATLIMERGNPAVWAIICSGAVYYVQGSIMRERGPVFVTAFNPLCMIVVAVTGSIFLAEKTYLGRRVLGAVVIVVGLYMVDWGKSKDQEHKDPSLSMDEHTTPENQILGEESKTNCNDQVIAIKTSDEICDEHDEIQPADKFLTDVGSCSRLNLQWLEVVKPKSIRSQAKENMAKDDSLYFRQAYATCTLGAGYWLGDNMRGDNMFRCCLLRPRDHYERKRFLNTMKHGDDILHRLPVPGTARGRKRVGDDLGTFPKHTRILGTGQKQVIL</sequence>
<dbReference type="InterPro" id="IPR030184">
    <property type="entry name" value="WAT1-related"/>
</dbReference>
<evidence type="ECO:0000256" key="4">
    <source>
        <dbReference type="ARBA" id="ARBA00023136"/>
    </source>
</evidence>
<gene>
    <name evidence="6" type="ORF">HannXRQ_Chr11g0349391</name>
</gene>
<evidence type="ECO:0000256" key="5">
    <source>
        <dbReference type="SAM" id="Phobius"/>
    </source>
</evidence>
<evidence type="ECO:0000313" key="6">
    <source>
        <dbReference type="EMBL" id="OTG09116.1"/>
    </source>
</evidence>
<evidence type="ECO:0000256" key="2">
    <source>
        <dbReference type="ARBA" id="ARBA00022692"/>
    </source>
</evidence>
<dbReference type="GO" id="GO:0005886">
    <property type="term" value="C:plasma membrane"/>
    <property type="evidence" value="ECO:0000318"/>
    <property type="project" value="GO_Central"/>
</dbReference>
<feature type="transmembrane region" description="Helical" evidence="5">
    <location>
        <begin position="364"/>
        <end position="381"/>
    </location>
</feature>
<dbReference type="PANTHER" id="PTHR31218">
    <property type="entry name" value="WAT1-RELATED PROTEIN"/>
    <property type="match status" value="1"/>
</dbReference>
<evidence type="ECO:0000313" key="7">
    <source>
        <dbReference type="Proteomes" id="UP000215914"/>
    </source>
</evidence>
<reference evidence="7" key="1">
    <citation type="journal article" date="2017" name="Nature">
        <title>The sunflower genome provides insights into oil metabolism, flowering and Asterid evolution.</title>
        <authorList>
            <person name="Badouin H."/>
            <person name="Gouzy J."/>
            <person name="Grassa C.J."/>
            <person name="Murat F."/>
            <person name="Staton S.E."/>
            <person name="Cottret L."/>
            <person name="Lelandais-Briere C."/>
            <person name="Owens G.L."/>
            <person name="Carrere S."/>
            <person name="Mayjonade B."/>
            <person name="Legrand L."/>
            <person name="Gill N."/>
            <person name="Kane N.C."/>
            <person name="Bowers J.E."/>
            <person name="Hubner S."/>
            <person name="Bellec A."/>
            <person name="Berard A."/>
            <person name="Berges H."/>
            <person name="Blanchet N."/>
            <person name="Boniface M.C."/>
            <person name="Brunel D."/>
            <person name="Catrice O."/>
            <person name="Chaidir N."/>
            <person name="Claudel C."/>
            <person name="Donnadieu C."/>
            <person name="Faraut T."/>
            <person name="Fievet G."/>
            <person name="Helmstetter N."/>
            <person name="King M."/>
            <person name="Knapp S.J."/>
            <person name="Lai Z."/>
            <person name="Le Paslier M.C."/>
            <person name="Lippi Y."/>
            <person name="Lorenzon L."/>
            <person name="Mandel J.R."/>
            <person name="Marage G."/>
            <person name="Marchand G."/>
            <person name="Marquand E."/>
            <person name="Bret-Mestries E."/>
            <person name="Morien E."/>
            <person name="Nambeesan S."/>
            <person name="Nguyen T."/>
            <person name="Pegot-Espagnet P."/>
            <person name="Pouilly N."/>
            <person name="Raftis F."/>
            <person name="Sallet E."/>
            <person name="Schiex T."/>
            <person name="Thomas J."/>
            <person name="Vandecasteele C."/>
            <person name="Vares D."/>
            <person name="Vear F."/>
            <person name="Vautrin S."/>
            <person name="Crespi M."/>
            <person name="Mangin B."/>
            <person name="Burke J.M."/>
            <person name="Salse J."/>
            <person name="Munos S."/>
            <person name="Vincourt P."/>
            <person name="Rieseberg L.H."/>
            <person name="Langlade N.B."/>
        </authorList>
    </citation>
    <scope>NUCLEOTIDE SEQUENCE [LARGE SCALE GENOMIC DNA]</scope>
    <source>
        <strain evidence="7">cv. SF193</strain>
    </source>
</reference>